<dbReference type="InterPro" id="IPR011008">
    <property type="entry name" value="Dimeric_a/b-barrel"/>
</dbReference>
<dbReference type="Pfam" id="PF08387">
    <property type="entry name" value="FBD"/>
    <property type="match status" value="1"/>
</dbReference>
<dbReference type="Pfam" id="PF07876">
    <property type="entry name" value="Dabb"/>
    <property type="match status" value="1"/>
</dbReference>
<dbReference type="AlphaFoldDB" id="A0A816JNU2"/>
<dbReference type="CDD" id="cd22160">
    <property type="entry name" value="F-box_AtFBL13-like"/>
    <property type="match status" value="1"/>
</dbReference>
<evidence type="ECO:0000259" key="1">
    <source>
        <dbReference type="PROSITE" id="PS50181"/>
    </source>
</evidence>
<evidence type="ECO:0000259" key="2">
    <source>
        <dbReference type="PROSITE" id="PS51502"/>
    </source>
</evidence>
<dbReference type="Proteomes" id="UP001295469">
    <property type="component" value="Chromosome C02"/>
</dbReference>
<feature type="domain" description="F-box" evidence="1">
    <location>
        <begin position="191"/>
        <end position="227"/>
    </location>
</feature>
<proteinExistence type="predicted"/>
<dbReference type="SUPFAM" id="SSF54909">
    <property type="entry name" value="Dimeric alpha+beta barrel"/>
    <property type="match status" value="1"/>
</dbReference>
<dbReference type="Gene3D" id="3.30.70.100">
    <property type="match status" value="1"/>
</dbReference>
<dbReference type="EMBL" id="HG994366">
    <property type="protein sequence ID" value="CAF1889593.1"/>
    <property type="molecule type" value="Genomic_DNA"/>
</dbReference>
<sequence>MAASEFKHLVVVKFKEDAKVDEILKGSENLVSQIDSVKSFEWGEDKESHEILRQGFTHAFSMTFENKDAYVSFTKHPLHVEFSAAFTAVIEKIVIRDFTVAAVKSPVVVAPFLEKSCLHKLKLKIMKRKNDKSCVTWWVDFVARRKLKHLDVEYLYVSGKRLEVMPISLSCSMEESKEKEKEACQELPSRRDMISNLPDSLISQMLSCLPTKEAVRTSVLSTRWKTLWLLVPSLRLASHDFPDYNSFISFVDKSLDLYREENSCLHNLELVIRKDYDDDQCCVTRWVDYVARHKVKHLDVECVLVKREFLEVVPLSLYLCESLLYLRLHRVLLVGSESVSLPRLKTMRLEQNVYPHEAFLQFFISSCPVLEDLSIVRKDGDNVKVLRVHSQTVTSLTIGFEPGDGHMLYHYFDREILGICIDSPRLKYLNINDDVSKCHILSSFISPSVKVNLGGVRYMSYYSGGVVFSNQQVASSFFSCISSVKDLVISETIMKLIIFCMKVEPLPQFQDLSCLEAKVCLVDVDMLPTLLESCMNLNSIILELTRPTVVTEQITAWDVPQCLLSSLEFVEIKCCCKAELVGMKLAKYFAENSVFLKKLVLRWRGYVLEEDNVLKDLLELSWRSSTCQIEVYGPLQMSIY</sequence>
<dbReference type="Pfam" id="PF24758">
    <property type="entry name" value="LRR_At5g56370"/>
    <property type="match status" value="1"/>
</dbReference>
<name>A0A816JNU2_BRANA</name>
<dbReference type="PROSITE" id="PS50181">
    <property type="entry name" value="FBOX"/>
    <property type="match status" value="1"/>
</dbReference>
<dbReference type="InterPro" id="IPR006566">
    <property type="entry name" value="FBD"/>
</dbReference>
<accession>A0A816JNU2</accession>
<dbReference type="SMART" id="SM00886">
    <property type="entry name" value="Dabb"/>
    <property type="match status" value="1"/>
</dbReference>
<dbReference type="SUPFAM" id="SSF81383">
    <property type="entry name" value="F-box domain"/>
    <property type="match status" value="1"/>
</dbReference>
<dbReference type="PANTHER" id="PTHR31900">
    <property type="entry name" value="F-BOX/RNI SUPERFAMILY PROTEIN-RELATED"/>
    <property type="match status" value="1"/>
</dbReference>
<dbReference type="InterPro" id="IPR036047">
    <property type="entry name" value="F-box-like_dom_sf"/>
</dbReference>
<dbReference type="PANTHER" id="PTHR31900:SF25">
    <property type="entry name" value="FBD DOMAIN-CONTAINING PROTEIN"/>
    <property type="match status" value="1"/>
</dbReference>
<feature type="domain" description="Stress-response A/B barrel" evidence="2">
    <location>
        <begin position="6"/>
        <end position="98"/>
    </location>
</feature>
<dbReference type="InterPro" id="IPR013097">
    <property type="entry name" value="Dabb"/>
</dbReference>
<dbReference type="InterPro" id="IPR053781">
    <property type="entry name" value="F-box_AtFBL13-like"/>
</dbReference>
<protein>
    <submittedName>
        <fullName evidence="3">(rape) hypothetical protein</fullName>
    </submittedName>
</protein>
<dbReference type="Gene3D" id="1.20.1280.50">
    <property type="match status" value="1"/>
</dbReference>
<gene>
    <name evidence="3" type="ORF">DARMORV10_C02P11030.1</name>
</gene>
<dbReference type="PROSITE" id="PS51502">
    <property type="entry name" value="S_R_A_B_BARREL"/>
    <property type="match status" value="1"/>
</dbReference>
<dbReference type="Pfam" id="PF00646">
    <property type="entry name" value="F-box"/>
    <property type="match status" value="1"/>
</dbReference>
<dbReference type="InterPro" id="IPR001810">
    <property type="entry name" value="F-box_dom"/>
</dbReference>
<organism evidence="3">
    <name type="scientific">Brassica napus</name>
    <name type="common">Rape</name>
    <dbReference type="NCBI Taxonomy" id="3708"/>
    <lineage>
        <taxon>Eukaryota</taxon>
        <taxon>Viridiplantae</taxon>
        <taxon>Streptophyta</taxon>
        <taxon>Embryophyta</taxon>
        <taxon>Tracheophyta</taxon>
        <taxon>Spermatophyta</taxon>
        <taxon>Magnoliopsida</taxon>
        <taxon>eudicotyledons</taxon>
        <taxon>Gunneridae</taxon>
        <taxon>Pentapetalae</taxon>
        <taxon>rosids</taxon>
        <taxon>malvids</taxon>
        <taxon>Brassicales</taxon>
        <taxon>Brassicaceae</taxon>
        <taxon>Brassiceae</taxon>
        <taxon>Brassica</taxon>
    </lineage>
</organism>
<dbReference type="InterPro" id="IPR055411">
    <property type="entry name" value="LRR_FXL15/At3g58940/PEG3-like"/>
</dbReference>
<reference evidence="3" key="1">
    <citation type="submission" date="2021-01" db="EMBL/GenBank/DDBJ databases">
        <authorList>
            <consortium name="Genoscope - CEA"/>
            <person name="William W."/>
        </authorList>
    </citation>
    <scope>NUCLEOTIDE SEQUENCE</scope>
</reference>
<dbReference type="SMART" id="SM00579">
    <property type="entry name" value="FBD"/>
    <property type="match status" value="1"/>
</dbReference>
<evidence type="ECO:0000313" key="3">
    <source>
        <dbReference type="EMBL" id="CAF1889593.1"/>
    </source>
</evidence>
<dbReference type="InterPro" id="IPR050232">
    <property type="entry name" value="FBL13/AtMIF1-like"/>
</dbReference>
<dbReference type="SUPFAM" id="SSF52047">
    <property type="entry name" value="RNI-like"/>
    <property type="match status" value="1"/>
</dbReference>